<evidence type="ECO:0000256" key="1">
    <source>
        <dbReference type="SAM" id="Phobius"/>
    </source>
</evidence>
<reference evidence="3" key="1">
    <citation type="journal article" date="2005" name="Nature">
        <title>The map-based sequence of the rice genome.</title>
        <authorList>
            <consortium name="International rice genome sequencing project (IRGSP)"/>
            <person name="Matsumoto T."/>
            <person name="Wu J."/>
            <person name="Kanamori H."/>
            <person name="Katayose Y."/>
            <person name="Fujisawa M."/>
            <person name="Namiki N."/>
            <person name="Mizuno H."/>
            <person name="Yamamoto K."/>
            <person name="Antonio B.A."/>
            <person name="Baba T."/>
            <person name="Sakata K."/>
            <person name="Nagamura Y."/>
            <person name="Aoki H."/>
            <person name="Arikawa K."/>
            <person name="Arita K."/>
            <person name="Bito T."/>
            <person name="Chiden Y."/>
            <person name="Fujitsuka N."/>
            <person name="Fukunaka R."/>
            <person name="Hamada M."/>
            <person name="Harada C."/>
            <person name="Hayashi A."/>
            <person name="Hijishita S."/>
            <person name="Honda M."/>
            <person name="Hosokawa S."/>
            <person name="Ichikawa Y."/>
            <person name="Idonuma A."/>
            <person name="Iijima M."/>
            <person name="Ikeda M."/>
            <person name="Ikeno M."/>
            <person name="Ito K."/>
            <person name="Ito S."/>
            <person name="Ito T."/>
            <person name="Ito Y."/>
            <person name="Ito Y."/>
            <person name="Iwabuchi A."/>
            <person name="Kamiya K."/>
            <person name="Karasawa W."/>
            <person name="Kurita K."/>
            <person name="Katagiri S."/>
            <person name="Kikuta A."/>
            <person name="Kobayashi H."/>
            <person name="Kobayashi N."/>
            <person name="Machita K."/>
            <person name="Maehara T."/>
            <person name="Masukawa M."/>
            <person name="Mizubayashi T."/>
            <person name="Mukai Y."/>
            <person name="Nagasaki H."/>
            <person name="Nagata Y."/>
            <person name="Naito S."/>
            <person name="Nakashima M."/>
            <person name="Nakama Y."/>
            <person name="Nakamichi Y."/>
            <person name="Nakamura M."/>
            <person name="Meguro A."/>
            <person name="Negishi M."/>
            <person name="Ohta I."/>
            <person name="Ohta T."/>
            <person name="Okamoto M."/>
            <person name="Ono N."/>
            <person name="Saji S."/>
            <person name="Sakaguchi M."/>
            <person name="Sakai K."/>
            <person name="Shibata M."/>
            <person name="Shimokawa T."/>
            <person name="Song J."/>
            <person name="Takazaki Y."/>
            <person name="Terasawa K."/>
            <person name="Tsugane M."/>
            <person name="Tsuji K."/>
            <person name="Ueda S."/>
            <person name="Waki K."/>
            <person name="Yamagata H."/>
            <person name="Yamamoto M."/>
            <person name="Yamamoto S."/>
            <person name="Yamane H."/>
            <person name="Yoshiki S."/>
            <person name="Yoshihara R."/>
            <person name="Yukawa K."/>
            <person name="Zhong H."/>
            <person name="Yano M."/>
            <person name="Yuan Q."/>
            <person name="Ouyang S."/>
            <person name="Liu J."/>
            <person name="Jones K.M."/>
            <person name="Gansberger K."/>
            <person name="Moffat K."/>
            <person name="Hill J."/>
            <person name="Bera J."/>
            <person name="Fadrosh D."/>
            <person name="Jin S."/>
            <person name="Johri S."/>
            <person name="Kim M."/>
            <person name="Overton L."/>
            <person name="Reardon M."/>
            <person name="Tsitrin T."/>
            <person name="Vuong H."/>
            <person name="Weaver B."/>
            <person name="Ciecko A."/>
            <person name="Tallon L."/>
            <person name="Jackson J."/>
            <person name="Pai G."/>
            <person name="Aken S.V."/>
            <person name="Utterback T."/>
            <person name="Reidmuller S."/>
            <person name="Feldblyum T."/>
            <person name="Hsiao J."/>
            <person name="Zismann V."/>
            <person name="Iobst S."/>
            <person name="de Vazeille A.R."/>
            <person name="Buell C.R."/>
            <person name="Ying K."/>
            <person name="Li Y."/>
            <person name="Lu T."/>
            <person name="Huang Y."/>
            <person name="Zhao Q."/>
            <person name="Feng Q."/>
            <person name="Zhang L."/>
            <person name="Zhu J."/>
            <person name="Weng Q."/>
            <person name="Mu J."/>
            <person name="Lu Y."/>
            <person name="Fan D."/>
            <person name="Liu Y."/>
            <person name="Guan J."/>
            <person name="Zhang Y."/>
            <person name="Yu S."/>
            <person name="Liu X."/>
            <person name="Zhang Y."/>
            <person name="Hong G."/>
            <person name="Han B."/>
            <person name="Choisne N."/>
            <person name="Demange N."/>
            <person name="Orjeda G."/>
            <person name="Samain S."/>
            <person name="Cattolico L."/>
            <person name="Pelletier E."/>
            <person name="Couloux A."/>
            <person name="Segurens B."/>
            <person name="Wincker P."/>
            <person name="D'Hont A."/>
            <person name="Scarpelli C."/>
            <person name="Weissenbach J."/>
            <person name="Salanoubat M."/>
            <person name="Quetier F."/>
            <person name="Yu Y."/>
            <person name="Kim H.R."/>
            <person name="Rambo T."/>
            <person name="Currie J."/>
            <person name="Collura K."/>
            <person name="Luo M."/>
            <person name="Yang T."/>
            <person name="Ammiraju J.S.S."/>
            <person name="Engler F."/>
            <person name="Soderlund C."/>
            <person name="Wing R.A."/>
            <person name="Palmer L.E."/>
            <person name="de la Bastide M."/>
            <person name="Spiegel L."/>
            <person name="Nascimento L."/>
            <person name="Zutavern T."/>
            <person name="O'Shaughnessy A."/>
            <person name="Dike S."/>
            <person name="Dedhia N."/>
            <person name="Preston R."/>
            <person name="Balija V."/>
            <person name="McCombie W.R."/>
            <person name="Chow T."/>
            <person name="Chen H."/>
            <person name="Chung M."/>
            <person name="Chen C."/>
            <person name="Shaw J."/>
            <person name="Wu H."/>
            <person name="Hsiao K."/>
            <person name="Chao Y."/>
            <person name="Chu M."/>
            <person name="Cheng C."/>
            <person name="Hour A."/>
            <person name="Lee P."/>
            <person name="Lin S."/>
            <person name="Lin Y."/>
            <person name="Liou J."/>
            <person name="Liu S."/>
            <person name="Hsing Y."/>
            <person name="Raghuvanshi S."/>
            <person name="Mohanty A."/>
            <person name="Bharti A.K."/>
            <person name="Gaur A."/>
            <person name="Gupta V."/>
            <person name="Kumar D."/>
            <person name="Ravi V."/>
            <person name="Vij S."/>
            <person name="Kapur A."/>
            <person name="Khurana P."/>
            <person name="Khurana P."/>
            <person name="Khurana J.P."/>
            <person name="Tyagi A.K."/>
            <person name="Gaikwad K."/>
            <person name="Singh A."/>
            <person name="Dalal V."/>
            <person name="Srivastava S."/>
            <person name="Dixit A."/>
            <person name="Pal A.K."/>
            <person name="Ghazi I.A."/>
            <person name="Yadav M."/>
            <person name="Pandit A."/>
            <person name="Bhargava A."/>
            <person name="Sureshbabu K."/>
            <person name="Batra K."/>
            <person name="Sharma T.R."/>
            <person name="Mohapatra T."/>
            <person name="Singh N.K."/>
            <person name="Messing J."/>
            <person name="Nelson A.B."/>
            <person name="Fuks G."/>
            <person name="Kavchok S."/>
            <person name="Keizer G."/>
            <person name="Linton E."/>
            <person name="Llaca V."/>
            <person name="Song R."/>
            <person name="Tanyolac B."/>
            <person name="Young S."/>
            <person name="Ho-Il K."/>
            <person name="Hahn J.H."/>
            <person name="Sangsakoo G."/>
            <person name="Vanavichit A."/>
            <person name="de Mattos Luiz.A.T."/>
            <person name="Zimmer P.D."/>
            <person name="Malone G."/>
            <person name="Dellagostin O."/>
            <person name="de Oliveira A.C."/>
            <person name="Bevan M."/>
            <person name="Bancroft I."/>
            <person name="Minx P."/>
            <person name="Cordum H."/>
            <person name="Wilson R."/>
            <person name="Cheng Z."/>
            <person name="Jin W."/>
            <person name="Jiang J."/>
            <person name="Leong S.A."/>
            <person name="Iwama H."/>
            <person name="Gojobori T."/>
            <person name="Itoh T."/>
            <person name="Niimura Y."/>
            <person name="Fujii Y."/>
            <person name="Habara T."/>
            <person name="Sakai H."/>
            <person name="Sato Y."/>
            <person name="Wilson G."/>
            <person name="Kumar K."/>
            <person name="McCouch S."/>
            <person name="Juretic N."/>
            <person name="Hoen D."/>
            <person name="Wright S."/>
            <person name="Bruskiewich R."/>
            <person name="Bureau T."/>
            <person name="Miyao A."/>
            <person name="Hirochika H."/>
            <person name="Nishikawa T."/>
            <person name="Kadowaki K."/>
            <person name="Sugiura M."/>
            <person name="Burr B."/>
            <person name="Sasaki T."/>
        </authorList>
    </citation>
    <scope>NUCLEOTIDE SEQUENCE [LARGE SCALE GENOMIC DNA]</scope>
    <source>
        <strain evidence="3">cv. Nipponbare</strain>
    </source>
</reference>
<reference evidence="2 3" key="2">
    <citation type="journal article" date="2013" name="Plant Cell Physiol.">
        <title>Rice Annotation Project Database (RAP-DB): an integrative and interactive database for rice genomics.</title>
        <authorList>
            <person name="Sakai H."/>
            <person name="Lee S.S."/>
            <person name="Tanaka T."/>
            <person name="Numa H."/>
            <person name="Kim J."/>
            <person name="Kawahara Y."/>
            <person name="Wakimoto H."/>
            <person name="Yang C.C."/>
            <person name="Iwamoto M."/>
            <person name="Abe T."/>
            <person name="Yamada Y."/>
            <person name="Muto A."/>
            <person name="Inokuchi H."/>
            <person name="Ikemura T."/>
            <person name="Matsumoto T."/>
            <person name="Sasaki T."/>
            <person name="Itoh T."/>
        </authorList>
    </citation>
    <scope>NUCLEOTIDE SEQUENCE [LARGE SCALE GENOMIC DNA]</scope>
    <source>
        <strain evidence="3">cv. Nipponbare</strain>
    </source>
</reference>
<dbReference type="ExpressionAtlas" id="A0A0P0VNU2">
    <property type="expression patterns" value="baseline and differential"/>
</dbReference>
<proteinExistence type="predicted"/>
<organism evidence="2 3">
    <name type="scientific">Oryza sativa subsp. japonica</name>
    <name type="common">Rice</name>
    <dbReference type="NCBI Taxonomy" id="39947"/>
    <lineage>
        <taxon>Eukaryota</taxon>
        <taxon>Viridiplantae</taxon>
        <taxon>Streptophyta</taxon>
        <taxon>Embryophyta</taxon>
        <taxon>Tracheophyta</taxon>
        <taxon>Spermatophyta</taxon>
        <taxon>Magnoliopsida</taxon>
        <taxon>Liliopsida</taxon>
        <taxon>Poales</taxon>
        <taxon>Poaceae</taxon>
        <taxon>BOP clade</taxon>
        <taxon>Oryzoideae</taxon>
        <taxon>Oryzeae</taxon>
        <taxon>Oryzinae</taxon>
        <taxon>Oryza</taxon>
        <taxon>Oryza sativa</taxon>
    </lineage>
</organism>
<dbReference type="Proteomes" id="UP000059680">
    <property type="component" value="Chromosome 2"/>
</dbReference>
<reference evidence="2 3" key="3">
    <citation type="journal article" date="2013" name="Rice">
        <title>Improvement of the Oryza sativa Nipponbare reference genome using next generation sequence and optical map data.</title>
        <authorList>
            <person name="Kawahara Y."/>
            <person name="de la Bastide M."/>
            <person name="Hamilton J.P."/>
            <person name="Kanamori H."/>
            <person name="McCombie W.R."/>
            <person name="Ouyang S."/>
            <person name="Schwartz D.C."/>
            <person name="Tanaka T."/>
            <person name="Wu J."/>
            <person name="Zhou S."/>
            <person name="Childs K.L."/>
            <person name="Davidson R.M."/>
            <person name="Lin H."/>
            <person name="Quesada-Ocampo L."/>
            <person name="Vaillancourt B."/>
            <person name="Sakai H."/>
            <person name="Lee S.S."/>
            <person name="Kim J."/>
            <person name="Numa H."/>
            <person name="Itoh T."/>
            <person name="Buell C.R."/>
            <person name="Matsumoto T."/>
        </authorList>
    </citation>
    <scope>NUCLEOTIDE SEQUENCE [LARGE SCALE GENOMIC DNA]</scope>
    <source>
        <strain evidence="3">cv. Nipponbare</strain>
    </source>
</reference>
<accession>A0A0P0VNU2</accession>
<dbReference type="EMBL" id="AP014958">
    <property type="protein sequence ID" value="BAS80648.1"/>
    <property type="molecule type" value="Genomic_DNA"/>
</dbReference>
<sequence>MPNHHIYQPIMRRARPQMRRTGWPPRWAPDRSARKRHRYVGFFNAIANGFLFGNFFFCHDLNHPAPIDDITAACRHAQQKLGAAVNSLPS</sequence>
<evidence type="ECO:0000313" key="3">
    <source>
        <dbReference type="Proteomes" id="UP000059680"/>
    </source>
</evidence>
<keyword evidence="1" id="KW-0812">Transmembrane</keyword>
<evidence type="ECO:0000313" key="2">
    <source>
        <dbReference type="EMBL" id="BAS80648.1"/>
    </source>
</evidence>
<protein>
    <submittedName>
        <fullName evidence="2">Os02g0720900 protein</fullName>
    </submittedName>
</protein>
<gene>
    <name evidence="2" type="ordered locus">Os02g0720900</name>
    <name evidence="2" type="ORF">OSNPB_020720900</name>
</gene>
<feature type="transmembrane region" description="Helical" evidence="1">
    <location>
        <begin position="39"/>
        <end position="57"/>
    </location>
</feature>
<dbReference type="Gramene" id="Os02t0720900-02">
    <property type="protein sequence ID" value="Os02t0720900-02"/>
    <property type="gene ID" value="Os02g0720900"/>
</dbReference>
<keyword evidence="1" id="KW-0472">Membrane</keyword>
<dbReference type="AlphaFoldDB" id="A0A0P0VNU2"/>
<keyword evidence="3" id="KW-1185">Reference proteome</keyword>
<name>A0A0P0VNU2_ORYSJ</name>
<keyword evidence="1" id="KW-1133">Transmembrane helix</keyword>